<name>A0A1H2TEX4_ACIFE</name>
<dbReference type="GO" id="GO:0015276">
    <property type="term" value="F:ligand-gated monoatomic ion channel activity"/>
    <property type="evidence" value="ECO:0007669"/>
    <property type="project" value="InterPro"/>
</dbReference>
<dbReference type="EMBL" id="FNOP01000001">
    <property type="protein sequence ID" value="SDW42432.1"/>
    <property type="molecule type" value="Genomic_DNA"/>
</dbReference>
<dbReference type="Proteomes" id="UP000182379">
    <property type="component" value="Unassembled WGS sequence"/>
</dbReference>
<dbReference type="InterPro" id="IPR018313">
    <property type="entry name" value="SBP_3_CS"/>
</dbReference>
<dbReference type="SUPFAM" id="SSF53850">
    <property type="entry name" value="Periplasmic binding protein-like II"/>
    <property type="match status" value="1"/>
</dbReference>
<gene>
    <name evidence="8" type="ORF">SAMN05216495_101207</name>
</gene>
<accession>A0A1H2TEX4</accession>
<evidence type="ECO:0000256" key="3">
    <source>
        <dbReference type="ARBA" id="ARBA00022729"/>
    </source>
</evidence>
<reference evidence="8 9" key="1">
    <citation type="submission" date="2016-10" db="EMBL/GenBank/DDBJ databases">
        <authorList>
            <person name="Varghese N."/>
            <person name="Submissions S."/>
        </authorList>
    </citation>
    <scope>NUCLEOTIDE SEQUENCE [LARGE SCALE GENOMIC DNA]</scope>
    <source>
        <strain evidence="8 9">WCC6</strain>
    </source>
</reference>
<dbReference type="OMA" id="IFATYSI"/>
<keyword evidence="3 5" id="KW-0732">Signal</keyword>
<dbReference type="InterPro" id="IPR001320">
    <property type="entry name" value="Iontro_rcpt_C"/>
</dbReference>
<feature type="chain" id="PRO_5038814573" evidence="5">
    <location>
        <begin position="26"/>
        <end position="255"/>
    </location>
</feature>
<dbReference type="CDD" id="cd13624">
    <property type="entry name" value="PBP2_Arg_Lys_His"/>
    <property type="match status" value="1"/>
</dbReference>
<protein>
    <submittedName>
        <fullName evidence="8">Polar amino acid transport system substrate-binding protein</fullName>
    </submittedName>
</protein>
<dbReference type="RefSeq" id="WP_012938801.1">
    <property type="nucleotide sequence ID" value="NZ_CALAKB010000046.1"/>
</dbReference>
<feature type="domain" description="Solute-binding protein family 3/N-terminal" evidence="6">
    <location>
        <begin position="35"/>
        <end position="255"/>
    </location>
</feature>
<evidence type="ECO:0000259" key="7">
    <source>
        <dbReference type="SMART" id="SM00079"/>
    </source>
</evidence>
<evidence type="ECO:0000259" key="6">
    <source>
        <dbReference type="SMART" id="SM00062"/>
    </source>
</evidence>
<dbReference type="SMART" id="SM00062">
    <property type="entry name" value="PBPb"/>
    <property type="match status" value="1"/>
</dbReference>
<evidence type="ECO:0000313" key="8">
    <source>
        <dbReference type="EMBL" id="SDW42432.1"/>
    </source>
</evidence>
<dbReference type="PROSITE" id="PS01039">
    <property type="entry name" value="SBP_BACTERIAL_3"/>
    <property type="match status" value="1"/>
</dbReference>
<comment type="caution">
    <text evidence="8">The sequence shown here is derived from an EMBL/GenBank/DDBJ whole genome shotgun (WGS) entry which is preliminary data.</text>
</comment>
<dbReference type="GO" id="GO:0016020">
    <property type="term" value="C:membrane"/>
    <property type="evidence" value="ECO:0007669"/>
    <property type="project" value="InterPro"/>
</dbReference>
<comment type="subcellular location">
    <subcellularLocation>
        <location evidence="1">Cell envelope</location>
    </subcellularLocation>
</comment>
<dbReference type="PANTHER" id="PTHR35936">
    <property type="entry name" value="MEMBRANE-BOUND LYTIC MUREIN TRANSGLYCOSYLASE F"/>
    <property type="match status" value="1"/>
</dbReference>
<dbReference type="InterPro" id="IPR001638">
    <property type="entry name" value="Solute-binding_3/MltF_N"/>
</dbReference>
<dbReference type="GeneID" id="78335153"/>
<dbReference type="PROSITE" id="PS51257">
    <property type="entry name" value="PROKAR_LIPOPROTEIN"/>
    <property type="match status" value="1"/>
</dbReference>
<proteinExistence type="inferred from homology"/>
<dbReference type="AlphaFoldDB" id="A0A1H2TEX4"/>
<dbReference type="GO" id="GO:0030313">
    <property type="term" value="C:cell envelope"/>
    <property type="evidence" value="ECO:0007669"/>
    <property type="project" value="UniProtKB-SubCell"/>
</dbReference>
<organism evidence="8 9">
    <name type="scientific">Acidaminococcus fermentans</name>
    <dbReference type="NCBI Taxonomy" id="905"/>
    <lineage>
        <taxon>Bacteria</taxon>
        <taxon>Bacillati</taxon>
        <taxon>Bacillota</taxon>
        <taxon>Negativicutes</taxon>
        <taxon>Acidaminococcales</taxon>
        <taxon>Acidaminococcaceae</taxon>
        <taxon>Acidaminococcus</taxon>
    </lineage>
</organism>
<sequence length="255" mass="27043">MKKILAAICIFAALMGTLGCGGSQTAGNKPAEKKELIVGTEPSFAPFEFPDKKSGEITGFDMELIKAMGKKAGFAKVTVKGMGFDALIPALDAGNIDVAIAGMSITDARKQKVNFTDPYYESGLATLVRKDNTTIKSLNDLKGKTIAVQLGTTGAEAAGKIEGATVKTFDTSDTACLELKNGGADAVISDLPVLQYFLKQGGGEYAKMVGEPTKGDMYGIATAKKNKDLADKLNKALADLKKSGEYQKIYDKWFK</sequence>
<evidence type="ECO:0000256" key="1">
    <source>
        <dbReference type="ARBA" id="ARBA00004196"/>
    </source>
</evidence>
<dbReference type="PANTHER" id="PTHR35936:SF38">
    <property type="entry name" value="GLUTAMINE-BINDING PERIPLASMIC PROTEIN"/>
    <property type="match status" value="1"/>
</dbReference>
<feature type="domain" description="Ionotropic glutamate receptor C-terminal" evidence="7">
    <location>
        <begin position="35"/>
        <end position="255"/>
    </location>
</feature>
<dbReference type="SMART" id="SM00079">
    <property type="entry name" value="PBPe"/>
    <property type="match status" value="1"/>
</dbReference>
<dbReference type="Gene3D" id="3.40.190.10">
    <property type="entry name" value="Periplasmic binding protein-like II"/>
    <property type="match status" value="2"/>
</dbReference>
<evidence type="ECO:0000256" key="4">
    <source>
        <dbReference type="RuleBase" id="RU003744"/>
    </source>
</evidence>
<feature type="signal peptide" evidence="5">
    <location>
        <begin position="1"/>
        <end position="25"/>
    </location>
</feature>
<comment type="similarity">
    <text evidence="2 4">Belongs to the bacterial solute-binding protein 3 family.</text>
</comment>
<evidence type="ECO:0000256" key="2">
    <source>
        <dbReference type="ARBA" id="ARBA00010333"/>
    </source>
</evidence>
<evidence type="ECO:0000256" key="5">
    <source>
        <dbReference type="SAM" id="SignalP"/>
    </source>
</evidence>
<evidence type="ECO:0000313" key="9">
    <source>
        <dbReference type="Proteomes" id="UP000182379"/>
    </source>
</evidence>
<dbReference type="Pfam" id="PF00497">
    <property type="entry name" value="SBP_bac_3"/>
    <property type="match status" value="1"/>
</dbReference>